<name>A0A1T5HI90_9BACT</name>
<feature type="region of interest" description="Disordered" evidence="1">
    <location>
        <begin position="72"/>
        <end position="100"/>
    </location>
</feature>
<protein>
    <submittedName>
        <fullName evidence="2">Uncharacterized protein</fullName>
    </submittedName>
</protein>
<sequence length="134" mass="15988">MVENSVKHLDESGEVWRFFLYEDKTNPQSSPAYWDEYFTKIKFLSKFEVDEILDDRRVIRPVVWNNVIDSMPQDDRPLQVLSSKEDGEKQASATYNSIDDGDYQPGFYMLDENRDEVLVTFKVCWWAYDDYLPY</sequence>
<dbReference type="AlphaFoldDB" id="A0A1T5HI90"/>
<dbReference type="EMBL" id="FUZA01000017">
    <property type="protein sequence ID" value="SKC20251.1"/>
    <property type="molecule type" value="Genomic_DNA"/>
</dbReference>
<dbReference type="Proteomes" id="UP000190897">
    <property type="component" value="Unassembled WGS sequence"/>
</dbReference>
<keyword evidence="3" id="KW-1185">Reference proteome</keyword>
<reference evidence="3" key="1">
    <citation type="submission" date="2017-02" db="EMBL/GenBank/DDBJ databases">
        <authorList>
            <person name="Varghese N."/>
            <person name="Submissions S."/>
        </authorList>
    </citation>
    <scope>NUCLEOTIDE SEQUENCE [LARGE SCALE GENOMIC DNA]</scope>
    <source>
        <strain evidence="3">DSM 22270</strain>
    </source>
</reference>
<evidence type="ECO:0000313" key="3">
    <source>
        <dbReference type="Proteomes" id="UP000190897"/>
    </source>
</evidence>
<proteinExistence type="predicted"/>
<gene>
    <name evidence="2" type="ORF">SAMN05660293_05617</name>
</gene>
<organism evidence="2 3">
    <name type="scientific">Dyadobacter psychrophilus</name>
    <dbReference type="NCBI Taxonomy" id="651661"/>
    <lineage>
        <taxon>Bacteria</taxon>
        <taxon>Pseudomonadati</taxon>
        <taxon>Bacteroidota</taxon>
        <taxon>Cytophagia</taxon>
        <taxon>Cytophagales</taxon>
        <taxon>Spirosomataceae</taxon>
        <taxon>Dyadobacter</taxon>
    </lineage>
</organism>
<feature type="compositionally biased region" description="Basic and acidic residues" evidence="1">
    <location>
        <begin position="73"/>
        <end position="89"/>
    </location>
</feature>
<evidence type="ECO:0000256" key="1">
    <source>
        <dbReference type="SAM" id="MobiDB-lite"/>
    </source>
</evidence>
<accession>A0A1T5HI90</accession>
<evidence type="ECO:0000313" key="2">
    <source>
        <dbReference type="EMBL" id="SKC20251.1"/>
    </source>
</evidence>